<dbReference type="EMBL" id="AP018042">
    <property type="protein sequence ID" value="BAX81648.1"/>
    <property type="molecule type" value="Genomic_DNA"/>
</dbReference>
<dbReference type="GO" id="GO:0016151">
    <property type="term" value="F:nickel cation binding"/>
    <property type="evidence" value="ECO:0007669"/>
    <property type="project" value="InterPro"/>
</dbReference>
<keyword evidence="3" id="KW-1185">Reference proteome</keyword>
<proteinExistence type="predicted"/>
<dbReference type="PIRSF" id="PIRSF005624">
    <property type="entry name" value="Ni-bind_GTPase"/>
    <property type="match status" value="1"/>
</dbReference>
<dbReference type="Proteomes" id="UP000218267">
    <property type="component" value="Chromosome"/>
</dbReference>
<dbReference type="PANTHER" id="PTHR30134">
    <property type="entry name" value="HYDROGENASE PROTEIN ASSEMBLY PROTEIN, NICKEL CHAPERONE"/>
    <property type="match status" value="1"/>
</dbReference>
<dbReference type="InterPro" id="IPR027417">
    <property type="entry name" value="P-loop_NTPase"/>
</dbReference>
<accession>A0A1Y1CMK2</accession>
<reference evidence="3" key="2">
    <citation type="journal article" date="2020" name="Antonie Van Leeuwenhoek">
        <title>Labilibaculum antarcticum sp. nov., a novel facultative anaerobic, psychrotorelant bacterium isolated from marine sediment of Antarctica.</title>
        <authorList>
            <person name="Watanabe M."/>
            <person name="Kojima H."/>
            <person name="Fukui M."/>
        </authorList>
    </citation>
    <scope>NUCLEOTIDE SEQUENCE [LARGE SCALE GENOMIC DNA]</scope>
    <source>
        <strain evidence="3">SPP2</strain>
    </source>
</reference>
<dbReference type="KEGG" id="mbas:ALGA_3350"/>
<dbReference type="InterPro" id="IPR004392">
    <property type="entry name" value="Hyd_mat_HypB"/>
</dbReference>
<dbReference type="OrthoDB" id="9777530at2"/>
<dbReference type="RefSeq" id="WP_096431243.1">
    <property type="nucleotide sequence ID" value="NZ_AP018042.1"/>
</dbReference>
<reference evidence="2 3" key="1">
    <citation type="journal article" date="2018" name="Mar. Genomics">
        <title>Complete genome sequence of Marinifilaceae bacterium strain SPP2, isolated from the Antarctic marine sediment.</title>
        <authorList>
            <person name="Watanabe M."/>
            <person name="Kojima H."/>
            <person name="Fukui M."/>
        </authorList>
    </citation>
    <scope>NUCLEOTIDE SEQUENCE [LARGE SCALE GENOMIC DNA]</scope>
    <source>
        <strain evidence="2 3">SPP2</strain>
    </source>
</reference>
<dbReference type="Pfam" id="PF02492">
    <property type="entry name" value="cobW"/>
    <property type="match status" value="1"/>
</dbReference>
<dbReference type="PANTHER" id="PTHR30134:SF1">
    <property type="entry name" value="COBW_HYPB_UREG NUCLEOTIDE-BINDING DOMAIN-CONTAINING PROTEIN"/>
    <property type="match status" value="1"/>
</dbReference>
<feature type="domain" description="CobW/HypB/UreG nucleotide-binding" evidence="1">
    <location>
        <begin position="4"/>
        <end position="163"/>
    </location>
</feature>
<gene>
    <name evidence="2" type="ORF">ALGA_3350</name>
</gene>
<protein>
    <recommendedName>
        <fullName evidence="1">CobW/HypB/UreG nucleotide-binding domain-containing protein</fullName>
    </recommendedName>
</protein>
<dbReference type="Gene3D" id="3.40.50.300">
    <property type="entry name" value="P-loop containing nucleotide triphosphate hydrolases"/>
    <property type="match status" value="1"/>
</dbReference>
<evidence type="ECO:0000313" key="3">
    <source>
        <dbReference type="Proteomes" id="UP000218267"/>
    </source>
</evidence>
<evidence type="ECO:0000313" key="2">
    <source>
        <dbReference type="EMBL" id="BAX81648.1"/>
    </source>
</evidence>
<sequence>MKFIIVAGTPGAGKTAVLIHTLKILLQQNVKPSVVKIDCLYSDDPKRFAKLGVPVQLGLSMDMCPDHFSIYNTDAILEFARAQNSEFLIMETAGLCHRCAPYTTNSLGVCVIDATSGPNNPMKVGPFLSCADIVVITKGDMISQAEREIFRECILETNQNCSIIEANGLSGQGASELALQIRSTKKRVSENESLRHNAPFAVCTLCAGEKRVGAEHHRGLLRKMNGMQEYVGE</sequence>
<dbReference type="GO" id="GO:0008270">
    <property type="term" value="F:zinc ion binding"/>
    <property type="evidence" value="ECO:0007669"/>
    <property type="project" value="TreeGrafter"/>
</dbReference>
<dbReference type="InterPro" id="IPR003495">
    <property type="entry name" value="CobW/HypB/UreG_nucleotide-bd"/>
</dbReference>
<organism evidence="2 3">
    <name type="scientific">Labilibaculum antarcticum</name>
    <dbReference type="NCBI Taxonomy" id="1717717"/>
    <lineage>
        <taxon>Bacteria</taxon>
        <taxon>Pseudomonadati</taxon>
        <taxon>Bacteroidota</taxon>
        <taxon>Bacteroidia</taxon>
        <taxon>Marinilabiliales</taxon>
        <taxon>Marinifilaceae</taxon>
        <taxon>Labilibaculum</taxon>
    </lineage>
</organism>
<dbReference type="GO" id="GO:0003924">
    <property type="term" value="F:GTPase activity"/>
    <property type="evidence" value="ECO:0007669"/>
    <property type="project" value="InterPro"/>
</dbReference>
<evidence type="ECO:0000259" key="1">
    <source>
        <dbReference type="Pfam" id="PF02492"/>
    </source>
</evidence>
<dbReference type="SUPFAM" id="SSF52540">
    <property type="entry name" value="P-loop containing nucleoside triphosphate hydrolases"/>
    <property type="match status" value="1"/>
</dbReference>
<dbReference type="AlphaFoldDB" id="A0A1Y1CMK2"/>
<dbReference type="GO" id="GO:0051604">
    <property type="term" value="P:protein maturation"/>
    <property type="evidence" value="ECO:0007669"/>
    <property type="project" value="InterPro"/>
</dbReference>
<name>A0A1Y1CMK2_9BACT</name>